<organism evidence="4">
    <name type="scientific">Craspedostauros australis</name>
    <dbReference type="NCBI Taxonomy" id="1486917"/>
    <lineage>
        <taxon>Eukaryota</taxon>
        <taxon>Sar</taxon>
        <taxon>Stramenopiles</taxon>
        <taxon>Ochrophyta</taxon>
        <taxon>Bacillariophyta</taxon>
        <taxon>Bacillariophyceae</taxon>
        <taxon>Bacillariophycidae</taxon>
        <taxon>Naviculales</taxon>
        <taxon>Naviculaceae</taxon>
        <taxon>Craspedostauros</taxon>
    </lineage>
</organism>
<reference evidence="4" key="1">
    <citation type="submission" date="2021-01" db="EMBL/GenBank/DDBJ databases">
        <authorList>
            <person name="Corre E."/>
            <person name="Pelletier E."/>
            <person name="Niang G."/>
            <person name="Scheremetjew M."/>
            <person name="Finn R."/>
            <person name="Kale V."/>
            <person name="Holt S."/>
            <person name="Cochrane G."/>
            <person name="Meng A."/>
            <person name="Brown T."/>
            <person name="Cohen L."/>
        </authorList>
    </citation>
    <scope>NUCLEOTIDE SEQUENCE</scope>
    <source>
        <strain evidence="4">CCMP3328</strain>
    </source>
</reference>
<sequence>MTFHSISVLLILAASASAFQTPRMHHTRNTATMLGAGTLLPETFLIADDAVVAAATDPSMLQQAGGVLQTVAAVITGLIFFFAAVAFLYASFIIPAAAEQLEKECKELQPGLWEEYVAQLNKGETMAQRPDLMQELGTKLQPFLEDKLKKMDDNGELSALQSTLNPMPRSTPAQQEEPPVQSSVIPTMNQWDDDGPAGTGVVDATIVSKKDVPETGGGSGGGGGAVSSEKQ</sequence>
<feature type="chain" id="PRO_5036393640" evidence="3">
    <location>
        <begin position="19"/>
        <end position="231"/>
    </location>
</feature>
<evidence type="ECO:0000313" key="4">
    <source>
        <dbReference type="EMBL" id="CAD8336762.1"/>
    </source>
</evidence>
<evidence type="ECO:0000256" key="2">
    <source>
        <dbReference type="SAM" id="Phobius"/>
    </source>
</evidence>
<keyword evidence="2" id="KW-0812">Transmembrane</keyword>
<evidence type="ECO:0000256" key="1">
    <source>
        <dbReference type="SAM" id="MobiDB-lite"/>
    </source>
</evidence>
<feature type="region of interest" description="Disordered" evidence="1">
    <location>
        <begin position="160"/>
        <end position="231"/>
    </location>
</feature>
<feature type="compositionally biased region" description="Gly residues" evidence="1">
    <location>
        <begin position="215"/>
        <end position="225"/>
    </location>
</feature>
<dbReference type="EMBL" id="HBEF01014194">
    <property type="protein sequence ID" value="CAD8336763.1"/>
    <property type="molecule type" value="Transcribed_RNA"/>
</dbReference>
<keyword evidence="3" id="KW-0732">Signal</keyword>
<dbReference type="AlphaFoldDB" id="A0A6T6H2Y5"/>
<evidence type="ECO:0000313" key="5">
    <source>
        <dbReference type="EMBL" id="CAD8336763.1"/>
    </source>
</evidence>
<keyword evidence="2" id="KW-1133">Transmembrane helix</keyword>
<evidence type="ECO:0000256" key="3">
    <source>
        <dbReference type="SAM" id="SignalP"/>
    </source>
</evidence>
<gene>
    <name evidence="4" type="ORF">CAUS1442_LOCUS8890</name>
    <name evidence="5" type="ORF">CAUS1442_LOCUS8891</name>
</gene>
<name>A0A6T6H2Y5_9STRA</name>
<feature type="signal peptide" evidence="3">
    <location>
        <begin position="1"/>
        <end position="18"/>
    </location>
</feature>
<keyword evidence="2" id="KW-0472">Membrane</keyword>
<accession>A0A6T6H2Y5</accession>
<feature type="compositionally biased region" description="Polar residues" evidence="1">
    <location>
        <begin position="180"/>
        <end position="190"/>
    </location>
</feature>
<dbReference type="EMBL" id="HBEF01014193">
    <property type="protein sequence ID" value="CAD8336762.1"/>
    <property type="molecule type" value="Transcribed_RNA"/>
</dbReference>
<feature type="transmembrane region" description="Helical" evidence="2">
    <location>
        <begin position="67"/>
        <end position="94"/>
    </location>
</feature>
<proteinExistence type="predicted"/>
<protein>
    <submittedName>
        <fullName evidence="4">Uncharacterized protein</fullName>
    </submittedName>
</protein>